<dbReference type="InterPro" id="IPR036217">
    <property type="entry name" value="MethylDNA_cys_MeTrfase_DNAb"/>
</dbReference>
<organism evidence="3 4">
    <name type="scientific">Alistipes putredinis DSM 17216</name>
    <dbReference type="NCBI Taxonomy" id="445970"/>
    <lineage>
        <taxon>Bacteria</taxon>
        <taxon>Pseudomonadati</taxon>
        <taxon>Bacteroidota</taxon>
        <taxon>Bacteroidia</taxon>
        <taxon>Bacteroidales</taxon>
        <taxon>Rikenellaceae</taxon>
        <taxon>Alistipes</taxon>
    </lineage>
</organism>
<dbReference type="SUPFAM" id="SSF46767">
    <property type="entry name" value="Methylated DNA-protein cysteine methyltransferase, C-terminal domain"/>
    <property type="match status" value="1"/>
</dbReference>
<proteinExistence type="predicted"/>
<protein>
    <submittedName>
        <fullName evidence="3">6-O-methylguanine DNA methyltransferase, DNA binding domain protein</fullName>
        <ecNumber evidence="3">2.1.1.63</ecNumber>
    </submittedName>
</protein>
<dbReference type="AlphaFoldDB" id="B0MSL9"/>
<dbReference type="EMBL" id="ABFK02000016">
    <property type="protein sequence ID" value="EDS04745.1"/>
    <property type="molecule type" value="Genomic_DNA"/>
</dbReference>
<accession>B0MSL9</accession>
<keyword evidence="3" id="KW-0489">Methyltransferase</keyword>
<dbReference type="Gene3D" id="1.10.10.10">
    <property type="entry name" value="Winged helix-like DNA-binding domain superfamily/Winged helix DNA-binding domain"/>
    <property type="match status" value="1"/>
</dbReference>
<dbReference type="PANTHER" id="PTHR42942:SF1">
    <property type="entry name" value="ALKYLTRANSFERASE-LIKE PROTEIN 1"/>
    <property type="match status" value="1"/>
</dbReference>
<dbReference type="eggNOG" id="COG3695">
    <property type="taxonomic scope" value="Bacteria"/>
</dbReference>
<name>B0MSL9_9BACT</name>
<dbReference type="RefSeq" id="WP_004329453.1">
    <property type="nucleotide sequence ID" value="NZ_DS499579.1"/>
</dbReference>
<dbReference type="EC" id="2.1.1.63" evidence="3"/>
<dbReference type="GO" id="GO:0032259">
    <property type="term" value="P:methylation"/>
    <property type="evidence" value="ECO:0007669"/>
    <property type="project" value="UniProtKB-KW"/>
</dbReference>
<dbReference type="CDD" id="cd06445">
    <property type="entry name" value="ATase"/>
    <property type="match status" value="1"/>
</dbReference>
<dbReference type="Proteomes" id="UP000005819">
    <property type="component" value="Unassembled WGS sequence"/>
</dbReference>
<keyword evidence="4" id="KW-1185">Reference proteome</keyword>
<evidence type="ECO:0000259" key="2">
    <source>
        <dbReference type="Pfam" id="PF01035"/>
    </source>
</evidence>
<dbReference type="PANTHER" id="PTHR42942">
    <property type="entry name" value="6-O-METHYLGUANINE DNA METHYLTRANSFERASE"/>
    <property type="match status" value="1"/>
</dbReference>
<dbReference type="OrthoDB" id="9132167at2"/>
<evidence type="ECO:0000313" key="4">
    <source>
        <dbReference type="Proteomes" id="UP000005819"/>
    </source>
</evidence>
<dbReference type="InterPro" id="IPR014048">
    <property type="entry name" value="MethylDNA_cys_MeTrfase_DNA-bd"/>
</dbReference>
<dbReference type="GO" id="GO:0006281">
    <property type="term" value="P:DNA repair"/>
    <property type="evidence" value="ECO:0007669"/>
    <property type="project" value="InterPro"/>
</dbReference>
<dbReference type="InterPro" id="IPR052520">
    <property type="entry name" value="ATL_DNA_repair"/>
</dbReference>
<dbReference type="Pfam" id="PF01035">
    <property type="entry name" value="DNA_binding_1"/>
    <property type="match status" value="1"/>
</dbReference>
<dbReference type="HOGENOM" id="CLU_000445_52_5_10"/>
<evidence type="ECO:0000313" key="3">
    <source>
        <dbReference type="EMBL" id="EDS04745.1"/>
    </source>
</evidence>
<keyword evidence="1" id="KW-0227">DNA damage</keyword>
<dbReference type="GeneID" id="73803634"/>
<gene>
    <name evidence="3" type="ORF">ALIPUT_00618</name>
</gene>
<dbReference type="GO" id="GO:0003908">
    <property type="term" value="F:methylated-DNA-[protein]-cysteine S-methyltransferase activity"/>
    <property type="evidence" value="ECO:0007669"/>
    <property type="project" value="UniProtKB-EC"/>
</dbReference>
<evidence type="ECO:0000256" key="1">
    <source>
        <dbReference type="ARBA" id="ARBA00022763"/>
    </source>
</evidence>
<feature type="domain" description="Methylated-DNA-[protein]-cysteine S-methyltransferase DNA binding" evidence="2">
    <location>
        <begin position="7"/>
        <end position="81"/>
    </location>
</feature>
<reference evidence="3" key="2">
    <citation type="submission" date="2013-09" db="EMBL/GenBank/DDBJ databases">
        <title>Draft genome sequence of Alistipes putredinis (DSM 17216).</title>
        <authorList>
            <person name="Sudarsanam P."/>
            <person name="Ley R."/>
            <person name="Guruge J."/>
            <person name="Turnbaugh P.J."/>
            <person name="Mahowald M."/>
            <person name="Liep D."/>
            <person name="Gordon J."/>
        </authorList>
    </citation>
    <scope>NUCLEOTIDE SEQUENCE</scope>
    <source>
        <strain evidence="3">DSM 17216</strain>
    </source>
</reference>
<dbReference type="NCBIfam" id="TIGR00589">
    <property type="entry name" value="ogt"/>
    <property type="match status" value="1"/>
</dbReference>
<keyword evidence="3" id="KW-0808">Transferase</keyword>
<sequence>MALPEGFDAEVYSVVAQIPAGRVTTYGQIARLIGMPGYARRVGHALAAAPAGLPCHRVVNSAGRTAPHWTEQRPMLEAEGVRFRKNGCVDLTRSGWKEVTL</sequence>
<dbReference type="InterPro" id="IPR036388">
    <property type="entry name" value="WH-like_DNA-bd_sf"/>
</dbReference>
<reference evidence="3" key="1">
    <citation type="submission" date="2007-10" db="EMBL/GenBank/DDBJ databases">
        <authorList>
            <person name="Fulton L."/>
            <person name="Clifton S."/>
            <person name="Fulton B."/>
            <person name="Xu J."/>
            <person name="Minx P."/>
            <person name="Pepin K.H."/>
            <person name="Johnson M."/>
            <person name="Thiruvilangam P."/>
            <person name="Bhonagiri V."/>
            <person name="Nash W.E."/>
            <person name="Mardis E.R."/>
            <person name="Wilson R.K."/>
        </authorList>
    </citation>
    <scope>NUCLEOTIDE SEQUENCE [LARGE SCALE GENOMIC DNA]</scope>
    <source>
        <strain evidence="3">DSM 17216</strain>
    </source>
</reference>
<comment type="caution">
    <text evidence="3">The sequence shown here is derived from an EMBL/GenBank/DDBJ whole genome shotgun (WGS) entry which is preliminary data.</text>
</comment>